<dbReference type="EMBL" id="LASV01000007">
    <property type="protein sequence ID" value="KKA25880.1"/>
    <property type="molecule type" value="Genomic_DNA"/>
</dbReference>
<feature type="signal peptide" evidence="1">
    <location>
        <begin position="1"/>
        <end position="21"/>
    </location>
</feature>
<proteinExistence type="predicted"/>
<dbReference type="Proteomes" id="UP000053958">
    <property type="component" value="Unassembled WGS sequence"/>
</dbReference>
<accession>A0A0F4Z6C6</accession>
<evidence type="ECO:0000256" key="1">
    <source>
        <dbReference type="SAM" id="SignalP"/>
    </source>
</evidence>
<reference evidence="2 3" key="1">
    <citation type="submission" date="2015-04" db="EMBL/GenBank/DDBJ databases">
        <authorList>
            <person name="Heijne W.H."/>
            <person name="Fedorova N.D."/>
            <person name="Nierman W.C."/>
            <person name="Vollebregt A.W."/>
            <person name="Zhao Z."/>
            <person name="Wu L."/>
            <person name="Kumar M."/>
            <person name="Stam H."/>
            <person name="van den Berg M.A."/>
            <person name="Pel H.J."/>
        </authorList>
    </citation>
    <scope>NUCLEOTIDE SEQUENCE [LARGE SCALE GENOMIC DNA]</scope>
    <source>
        <strain evidence="2 3">CBS 393.64</strain>
    </source>
</reference>
<evidence type="ECO:0000313" key="3">
    <source>
        <dbReference type="Proteomes" id="UP000053958"/>
    </source>
</evidence>
<dbReference type="RefSeq" id="XP_013332492.1">
    <property type="nucleotide sequence ID" value="XM_013477038.1"/>
</dbReference>
<gene>
    <name evidence="2" type="ORF">T310_0083</name>
</gene>
<comment type="caution">
    <text evidence="2">The sequence shown here is derived from an EMBL/GenBank/DDBJ whole genome shotgun (WGS) entry which is preliminary data.</text>
</comment>
<protein>
    <recommendedName>
        <fullName evidence="4">Secreted protein</fullName>
    </recommendedName>
</protein>
<evidence type="ECO:0008006" key="4">
    <source>
        <dbReference type="Google" id="ProtNLM"/>
    </source>
</evidence>
<keyword evidence="3" id="KW-1185">Reference proteome</keyword>
<feature type="chain" id="PRO_5002482270" description="Secreted protein" evidence="1">
    <location>
        <begin position="22"/>
        <end position="109"/>
    </location>
</feature>
<dbReference type="AlphaFoldDB" id="A0A0F4Z6C6"/>
<evidence type="ECO:0000313" key="2">
    <source>
        <dbReference type="EMBL" id="KKA25880.1"/>
    </source>
</evidence>
<organism evidence="2 3">
    <name type="scientific">Rasamsonia emersonii (strain ATCC 16479 / CBS 393.64 / IMI 116815)</name>
    <dbReference type="NCBI Taxonomy" id="1408163"/>
    <lineage>
        <taxon>Eukaryota</taxon>
        <taxon>Fungi</taxon>
        <taxon>Dikarya</taxon>
        <taxon>Ascomycota</taxon>
        <taxon>Pezizomycotina</taxon>
        <taxon>Eurotiomycetes</taxon>
        <taxon>Eurotiomycetidae</taxon>
        <taxon>Eurotiales</taxon>
        <taxon>Trichocomaceae</taxon>
        <taxon>Rasamsonia</taxon>
    </lineage>
</organism>
<name>A0A0F4Z6C6_RASE3</name>
<keyword evidence="1" id="KW-0732">Signal</keyword>
<dbReference type="GeneID" id="25312147"/>
<sequence length="109" mass="11481">MQVLFTLKSLLVLTPYGVVFLREHTSTERESLTLVNPSGNAHGFHPSRCFSPASRSVLTDARDQITISTRSPSSRAVEAGCICQAAVTAVAGLPGQLPAGVSVKQRGSS</sequence>